<dbReference type="Proteomes" id="UP000218731">
    <property type="component" value="Plasmid pKF715A"/>
</dbReference>
<name>A0A1L7NMJ4_PSEPU</name>
<reference evidence="1 2" key="1">
    <citation type="submission" date="2015-11" db="EMBL/GenBank/DDBJ databases">
        <title>Complete genome sequencing of a biphenyl-degrading bacterium, Pseudomonas putida KF715 (=NBRC110667).</title>
        <authorList>
            <person name="Suenaga H."/>
            <person name="Fujihara N."/>
            <person name="Watanabe T."/>
            <person name="Hirose J."/>
            <person name="Kimura N."/>
            <person name="Yamazoe A."/>
            <person name="Hosoyama A."/>
            <person name="Shimodaira J."/>
            <person name="Furukawa K."/>
        </authorList>
    </citation>
    <scope>NUCLEOTIDE SEQUENCE [LARGE SCALE GENOMIC DNA]</scope>
    <source>
        <strain evidence="1 2">KF715</strain>
        <plasmid evidence="2">Plasmid pkf715a dna</plasmid>
    </source>
</reference>
<accession>A0A1L7NMJ4</accession>
<keyword evidence="1" id="KW-0614">Plasmid</keyword>
<protein>
    <submittedName>
        <fullName evidence="1">Uncharacterized protein</fullName>
    </submittedName>
</protein>
<dbReference type="EMBL" id="AP015030">
    <property type="protein sequence ID" value="BAW26690.1"/>
    <property type="molecule type" value="Genomic_DNA"/>
</dbReference>
<proteinExistence type="predicted"/>
<dbReference type="AlphaFoldDB" id="A0A1L7NMJ4"/>
<evidence type="ECO:0000313" key="1">
    <source>
        <dbReference type="EMBL" id="BAW26690.1"/>
    </source>
</evidence>
<sequence>MSNDKFTRAQIEAEGVRCKFRSAGAERDGWIMPDGSGVDYADNTQRIYDPETISTDNADGLFLARSAVAELMFATTDFGYVYTKSIGWFADGDDLIRVCNAKRGDTHIEVEVIVRFIKDSAKAFSARQFNVTDALDESANWVPAYTQWRHGGWYVRNVQYPSGGCGCVSNNYDDGAWRIVCDGRRQALGEPGDFVFKTRDEAARAERELVRQMTLDRLSKRADQQTAA</sequence>
<geneLocation type="plasmid" evidence="2">
    <name>pkf715a dna</name>
</geneLocation>
<organism evidence="1 2">
    <name type="scientific">Pseudomonas putida</name>
    <name type="common">Arthrobacter siderocapsulatus</name>
    <dbReference type="NCBI Taxonomy" id="303"/>
    <lineage>
        <taxon>Bacteria</taxon>
        <taxon>Pseudomonadati</taxon>
        <taxon>Pseudomonadota</taxon>
        <taxon>Gammaproteobacteria</taxon>
        <taxon>Pseudomonadales</taxon>
        <taxon>Pseudomonadaceae</taxon>
        <taxon>Pseudomonas</taxon>
    </lineage>
</organism>
<evidence type="ECO:0000313" key="2">
    <source>
        <dbReference type="Proteomes" id="UP000218731"/>
    </source>
</evidence>
<gene>
    <name evidence="1" type="ORF">KF715C_pA1850</name>
</gene>
<dbReference type="RefSeq" id="WP_088137616.1">
    <property type="nucleotide sequence ID" value="NZ_AP015030.1"/>
</dbReference>